<keyword evidence="3" id="KW-1185">Reference proteome</keyword>
<organism evidence="2 3">
    <name type="scientific">Noviherbaspirillum denitrificans</name>
    <dbReference type="NCBI Taxonomy" id="1968433"/>
    <lineage>
        <taxon>Bacteria</taxon>
        <taxon>Pseudomonadati</taxon>
        <taxon>Pseudomonadota</taxon>
        <taxon>Betaproteobacteria</taxon>
        <taxon>Burkholderiales</taxon>
        <taxon>Oxalobacteraceae</taxon>
        <taxon>Noviherbaspirillum</taxon>
    </lineage>
</organism>
<protein>
    <submittedName>
        <fullName evidence="2">Nitrous oxide reductase accessory protein NosL</fullName>
    </submittedName>
</protein>
<dbReference type="SUPFAM" id="SSF160387">
    <property type="entry name" value="NosL/MerB-like"/>
    <property type="match status" value="1"/>
</dbReference>
<evidence type="ECO:0000313" key="2">
    <source>
        <dbReference type="EMBL" id="OWW21452.1"/>
    </source>
</evidence>
<dbReference type="InterPro" id="IPR008719">
    <property type="entry name" value="N2O_reductase_NosL"/>
</dbReference>
<sequence length="175" mass="18674">MNATPIALLCKPVLIALVALLAACGKEAAQLAAVEPDQGTACALDGMVLKDYPGPKAQIHYKEGAPEFFCDLVELFSMVLAPEQKRPVAGIFVQDMGKTDWAQPSGHWVDAKLAYYVVGSKKTGSMGPTFGSFSSLPDAEAFVAREGGTVKRFEQMTLDMVSQPGKGAAHEDKMH</sequence>
<name>A0A254TJG2_9BURK</name>
<dbReference type="Proteomes" id="UP000197535">
    <property type="component" value="Unassembled WGS sequence"/>
</dbReference>
<dbReference type="Pfam" id="PF05573">
    <property type="entry name" value="NosL"/>
    <property type="match status" value="1"/>
</dbReference>
<reference evidence="2 3" key="1">
    <citation type="submission" date="2016-02" db="EMBL/GenBank/DDBJ databases">
        <authorList>
            <person name="Wen L."/>
            <person name="He K."/>
            <person name="Yang H."/>
        </authorList>
    </citation>
    <scope>NUCLEOTIDE SEQUENCE [LARGE SCALE GENOMIC DNA]</scope>
    <source>
        <strain evidence="2 3">TSA40</strain>
    </source>
</reference>
<comment type="caution">
    <text evidence="2">The sequence shown here is derived from an EMBL/GenBank/DDBJ whole genome shotgun (WGS) entry which is preliminary data.</text>
</comment>
<evidence type="ECO:0000313" key="3">
    <source>
        <dbReference type="Proteomes" id="UP000197535"/>
    </source>
</evidence>
<evidence type="ECO:0000256" key="1">
    <source>
        <dbReference type="SAM" id="SignalP"/>
    </source>
</evidence>
<dbReference type="PANTHER" id="PTHR41247">
    <property type="entry name" value="HTH-TYPE TRANSCRIPTIONAL REPRESSOR YCNK"/>
    <property type="match status" value="1"/>
</dbReference>
<feature type="signal peptide" evidence="1">
    <location>
        <begin position="1"/>
        <end position="28"/>
    </location>
</feature>
<dbReference type="PANTHER" id="PTHR41247:SF1">
    <property type="entry name" value="HTH-TYPE TRANSCRIPTIONAL REPRESSOR YCNK"/>
    <property type="match status" value="1"/>
</dbReference>
<feature type="chain" id="PRO_5011993303" evidence="1">
    <location>
        <begin position="29"/>
        <end position="175"/>
    </location>
</feature>
<dbReference type="OrthoDB" id="982633at2"/>
<dbReference type="Gene3D" id="3.30.70.2050">
    <property type="match status" value="1"/>
</dbReference>
<dbReference type="Gene3D" id="3.30.70.2060">
    <property type="match status" value="1"/>
</dbReference>
<accession>A0A254TJG2</accession>
<gene>
    <name evidence="2" type="ORF">AYR66_20125</name>
</gene>
<dbReference type="EMBL" id="LSTO01000001">
    <property type="protein sequence ID" value="OWW21452.1"/>
    <property type="molecule type" value="Genomic_DNA"/>
</dbReference>
<keyword evidence="1" id="KW-0732">Signal</keyword>
<dbReference type="AlphaFoldDB" id="A0A254TJG2"/>
<dbReference type="RefSeq" id="WP_088708306.1">
    <property type="nucleotide sequence ID" value="NZ_LSTO01000001.1"/>
</dbReference>
<proteinExistence type="predicted"/>